<sequence length="49" mass="5389">ADERKIRVIYDGVSLATKIREDAKGKIRHRTALAKLEIGITGEGDVIVL</sequence>
<feature type="domain" description="DNA binding protein Tfx C-terminal" evidence="1">
    <location>
        <begin position="1"/>
        <end position="48"/>
    </location>
</feature>
<dbReference type="GO" id="GO:0003677">
    <property type="term" value="F:DNA binding"/>
    <property type="evidence" value="ECO:0007669"/>
    <property type="project" value="InterPro"/>
</dbReference>
<accession>A0A520L090</accession>
<comment type="caution">
    <text evidence="2">The sequence shown here is derived from an EMBL/GenBank/DDBJ whole genome shotgun (WGS) entry which is preliminary data.</text>
</comment>
<feature type="non-terminal residue" evidence="2">
    <location>
        <position position="1"/>
    </location>
</feature>
<dbReference type="InterPro" id="IPR029291">
    <property type="entry name" value="Tfx_C"/>
</dbReference>
<dbReference type="InterPro" id="IPR036657">
    <property type="entry name" value="Tfx_DNA-bd_sf_arc"/>
</dbReference>
<dbReference type="EMBL" id="RXIL01000012">
    <property type="protein sequence ID" value="RZN73376.1"/>
    <property type="molecule type" value="Genomic_DNA"/>
</dbReference>
<gene>
    <name evidence="2" type="ORF">EF807_00755</name>
</gene>
<evidence type="ECO:0000259" key="1">
    <source>
        <dbReference type="Pfam" id="PF14601"/>
    </source>
</evidence>
<evidence type="ECO:0000313" key="3">
    <source>
        <dbReference type="Proteomes" id="UP000320766"/>
    </source>
</evidence>
<reference evidence="2 3" key="1">
    <citation type="journal article" date="2019" name="Nat. Microbiol.">
        <title>Wide diversity of methane and short-chain alkane metabolisms in uncultured archaea.</title>
        <authorList>
            <person name="Borrel G."/>
            <person name="Adam P.S."/>
            <person name="McKay L.J."/>
            <person name="Chen L.X."/>
            <person name="Sierra-Garcia I.N."/>
            <person name="Sieber C.M."/>
            <person name="Letourneur Q."/>
            <person name="Ghozlane A."/>
            <person name="Andersen G.L."/>
            <person name="Li W.J."/>
            <person name="Hallam S.J."/>
            <person name="Muyzer G."/>
            <person name="de Oliveira V.M."/>
            <person name="Inskeep W.P."/>
            <person name="Banfield J.F."/>
            <person name="Gribaldo S."/>
        </authorList>
    </citation>
    <scope>NUCLEOTIDE SEQUENCE [LARGE SCALE GENOMIC DNA]</scope>
    <source>
        <strain evidence="2">NM1b</strain>
    </source>
</reference>
<dbReference type="AlphaFoldDB" id="A0A520L090"/>
<dbReference type="Gene3D" id="3.30.1190.10">
    <property type="entry name" value="DNA-binding protein Tfx superfamily, archaea"/>
    <property type="match status" value="1"/>
</dbReference>
<dbReference type="SUPFAM" id="SSF89915">
    <property type="entry name" value="DNA-binding protein Tfx"/>
    <property type="match status" value="1"/>
</dbReference>
<organism evidence="2 3">
    <name type="scientific">Candidatus Methanolliviera hydrocarbonicum</name>
    <dbReference type="NCBI Taxonomy" id="2491085"/>
    <lineage>
        <taxon>Archaea</taxon>
        <taxon>Methanobacteriati</taxon>
        <taxon>Methanobacteriota</taxon>
        <taxon>Candidatus Methanoliparia</taxon>
        <taxon>Candidatus Methanoliparales</taxon>
        <taxon>Candidatus Methanollivieraceae</taxon>
        <taxon>Candidatus Methanolliviera</taxon>
    </lineage>
</organism>
<name>A0A520L090_9EURY</name>
<proteinExistence type="predicted"/>
<evidence type="ECO:0000313" key="2">
    <source>
        <dbReference type="EMBL" id="RZN73376.1"/>
    </source>
</evidence>
<dbReference type="Proteomes" id="UP000320766">
    <property type="component" value="Unassembled WGS sequence"/>
</dbReference>
<dbReference type="Pfam" id="PF14601">
    <property type="entry name" value="TFX_C"/>
    <property type="match status" value="1"/>
</dbReference>
<protein>
    <recommendedName>
        <fullName evidence="1">DNA binding protein Tfx C-terminal domain-containing protein</fullName>
    </recommendedName>
</protein>